<protein>
    <recommendedName>
        <fullName evidence="2">PPM-type phosphatase domain-containing protein</fullName>
    </recommendedName>
</protein>
<feature type="compositionally biased region" description="Acidic residues" evidence="1">
    <location>
        <begin position="196"/>
        <end position="211"/>
    </location>
</feature>
<dbReference type="InterPro" id="IPR015655">
    <property type="entry name" value="PP2C"/>
</dbReference>
<feature type="domain" description="PPM-type phosphatase" evidence="2">
    <location>
        <begin position="297"/>
        <end position="847"/>
    </location>
</feature>
<feature type="region of interest" description="Disordered" evidence="1">
    <location>
        <begin position="71"/>
        <end position="91"/>
    </location>
</feature>
<dbReference type="GO" id="GO:0004722">
    <property type="term" value="F:protein serine/threonine phosphatase activity"/>
    <property type="evidence" value="ECO:0007669"/>
    <property type="project" value="InterPro"/>
</dbReference>
<name>A0A8H7UHV0_9FUNG</name>
<feature type="region of interest" description="Disordered" evidence="1">
    <location>
        <begin position="108"/>
        <end position="231"/>
    </location>
</feature>
<dbReference type="Gene3D" id="3.60.40.10">
    <property type="entry name" value="PPM-type phosphatase domain"/>
    <property type="match status" value="1"/>
</dbReference>
<dbReference type="InterPro" id="IPR001932">
    <property type="entry name" value="PPM-type_phosphatase-like_dom"/>
</dbReference>
<feature type="compositionally biased region" description="Low complexity" evidence="1">
    <location>
        <begin position="742"/>
        <end position="756"/>
    </location>
</feature>
<reference evidence="3" key="1">
    <citation type="submission" date="2020-12" db="EMBL/GenBank/DDBJ databases">
        <title>Metabolic potential, ecology and presence of endohyphal bacteria is reflected in genomic diversity of Mucoromycotina.</title>
        <authorList>
            <person name="Muszewska A."/>
            <person name="Okrasinska A."/>
            <person name="Steczkiewicz K."/>
            <person name="Drgas O."/>
            <person name="Orlowska M."/>
            <person name="Perlinska-Lenart U."/>
            <person name="Aleksandrzak-Piekarczyk T."/>
            <person name="Szatraj K."/>
            <person name="Zielenkiewicz U."/>
            <person name="Pilsyk S."/>
            <person name="Malc E."/>
            <person name="Mieczkowski P."/>
            <person name="Kruszewska J.S."/>
            <person name="Biernat P."/>
            <person name="Pawlowska J."/>
        </authorList>
    </citation>
    <scope>NUCLEOTIDE SEQUENCE</scope>
    <source>
        <strain evidence="3">WA0000051536</strain>
    </source>
</reference>
<evidence type="ECO:0000256" key="1">
    <source>
        <dbReference type="SAM" id="MobiDB-lite"/>
    </source>
</evidence>
<dbReference type="SUPFAM" id="SSF81606">
    <property type="entry name" value="PP2C-like"/>
    <property type="match status" value="1"/>
</dbReference>
<feature type="compositionally biased region" description="Basic and acidic residues" evidence="1">
    <location>
        <begin position="75"/>
        <end position="91"/>
    </location>
</feature>
<evidence type="ECO:0000259" key="2">
    <source>
        <dbReference type="PROSITE" id="PS51746"/>
    </source>
</evidence>
<gene>
    <name evidence="3" type="ORF">INT44_003417</name>
</gene>
<dbReference type="EMBL" id="JAEPRA010000009">
    <property type="protein sequence ID" value="KAG2180413.1"/>
    <property type="molecule type" value="Genomic_DNA"/>
</dbReference>
<dbReference type="PANTHER" id="PTHR13832:SF827">
    <property type="entry name" value="PROTEIN PHOSPHATASE 1L"/>
    <property type="match status" value="1"/>
</dbReference>
<dbReference type="OrthoDB" id="10025511at2759"/>
<feature type="compositionally biased region" description="Polar residues" evidence="1">
    <location>
        <begin position="215"/>
        <end position="224"/>
    </location>
</feature>
<dbReference type="InterPro" id="IPR036457">
    <property type="entry name" value="PPM-type-like_dom_sf"/>
</dbReference>
<feature type="compositionally biased region" description="Polar residues" evidence="1">
    <location>
        <begin position="715"/>
        <end position="729"/>
    </location>
</feature>
<organism evidence="3 4">
    <name type="scientific">Umbelopsis vinacea</name>
    <dbReference type="NCBI Taxonomy" id="44442"/>
    <lineage>
        <taxon>Eukaryota</taxon>
        <taxon>Fungi</taxon>
        <taxon>Fungi incertae sedis</taxon>
        <taxon>Mucoromycota</taxon>
        <taxon>Mucoromycotina</taxon>
        <taxon>Umbelopsidomycetes</taxon>
        <taxon>Umbelopsidales</taxon>
        <taxon>Umbelopsidaceae</taxon>
        <taxon>Umbelopsis</taxon>
    </lineage>
</organism>
<sequence length="847" mass="93963">MSSEVDTELVQLELSPQLRANSSFMKIMATLFYYGNSAMNAAQLVVAVRALNLLPLRGETPRSTIQGIISTSRKTARDLHQPDPFQIDRDNSARGAVYSIAPEVLNGAEPLQGHDVPDEPIVLKPVRRETTGPSGGGGGSSGSSLINKRARKAPKPYEPSSFRTSSKSSKLRRPGSKSGNGSSKSRTRKVQYRDDSDSDLFSDDDDVDSDDSASGTGSPNGSRSNSRDRLPLDDDTIKLYSLLYAPPTDDLNYIQTANVERYPAASHFAVSQQTGYSYPRFRSHDKIKIPKDCCEDRFAVRDIKLLDEKTQELSIAGRVFVLADGHGGPGCSEYFIRHVPVAVQTICAKYTAEQVSELEIQTKLEVEFKDMVAELDEEYLSIKREEFQKQAELMEVDKAKKMEPATTGDSDAMETDEASDNPGTKVNNDGCTLIINLLVGEWLVNINVGDSRSILMSAPEYTKTDVNGYDYSNSPVIDQNYKMDVVFASQDHKPYLEHLAREIMDKGGEFVDSVQNRVIRVDLDKTKDDGNRHAKRLALKHARIRPRDYQPPAGHEYWKANSSSPNSPYTINGNGQQVKVRIRDDKIPSLNVARSCGDLDFKMDPKRKIISCEPDITFVRVLDHSHRQQVAHEGNTTVDSKSKPRRYFLFMSSDGCFDHMHEEIPEKQNRIVAKGLGHFIEEGEKFGEAYWSREEDEILDALEKQTSDAAAIEPPTSSSATISHETSTVEPAADTTHSHGNTLDNTTTAMDTTATEDGADVSAAGTPMVTDTPPAVDGVDQPSATPQPPRPLLVVPELPREEIKRRRIKERILANTVRYFTNREGDLAVFSSTLQDYDDCTIILVEI</sequence>
<evidence type="ECO:0000313" key="4">
    <source>
        <dbReference type="Proteomes" id="UP000612746"/>
    </source>
</evidence>
<evidence type="ECO:0000313" key="3">
    <source>
        <dbReference type="EMBL" id="KAG2180413.1"/>
    </source>
</evidence>
<dbReference type="PROSITE" id="PS51746">
    <property type="entry name" value="PPM_2"/>
    <property type="match status" value="1"/>
</dbReference>
<dbReference type="PANTHER" id="PTHR13832">
    <property type="entry name" value="PROTEIN PHOSPHATASE 2C"/>
    <property type="match status" value="1"/>
</dbReference>
<dbReference type="AlphaFoldDB" id="A0A8H7UHV0"/>
<feature type="region of interest" description="Disordered" evidence="1">
    <location>
        <begin position="708"/>
        <end position="793"/>
    </location>
</feature>
<dbReference type="SMART" id="SM00332">
    <property type="entry name" value="PP2Cc"/>
    <property type="match status" value="1"/>
</dbReference>
<accession>A0A8H7UHV0</accession>
<feature type="region of interest" description="Disordered" evidence="1">
    <location>
        <begin position="399"/>
        <end position="425"/>
    </location>
</feature>
<proteinExistence type="predicted"/>
<dbReference type="Proteomes" id="UP000612746">
    <property type="component" value="Unassembled WGS sequence"/>
</dbReference>
<keyword evidence="4" id="KW-1185">Reference proteome</keyword>
<comment type="caution">
    <text evidence="3">The sequence shown here is derived from an EMBL/GenBank/DDBJ whole genome shotgun (WGS) entry which is preliminary data.</text>
</comment>